<dbReference type="Proteomes" id="UP000076502">
    <property type="component" value="Unassembled WGS sequence"/>
</dbReference>
<reference evidence="1 2" key="1">
    <citation type="submission" date="2015-07" db="EMBL/GenBank/DDBJ databases">
        <title>The genome of Dufourea novaeangliae.</title>
        <authorList>
            <person name="Pan H."/>
            <person name="Kapheim K."/>
        </authorList>
    </citation>
    <scope>NUCLEOTIDE SEQUENCE [LARGE SCALE GENOMIC DNA]</scope>
    <source>
        <strain evidence="1">0120121106</strain>
        <tissue evidence="1">Whole body</tissue>
    </source>
</reference>
<dbReference type="AlphaFoldDB" id="A0A154P0U2"/>
<evidence type="ECO:0000313" key="2">
    <source>
        <dbReference type="Proteomes" id="UP000076502"/>
    </source>
</evidence>
<protein>
    <submittedName>
        <fullName evidence="1">Uncharacterized protein</fullName>
    </submittedName>
</protein>
<sequence>MIVHHLGETIITNYHGQLIIVSPVPGKRSLKGIAYRLELINMKCSVAAQSLFNYQHSNKNGRGLVRSGLVSKVPDESKTLSHGETALKTH</sequence>
<organism evidence="1 2">
    <name type="scientific">Dufourea novaeangliae</name>
    <name type="common">Sweat bee</name>
    <dbReference type="NCBI Taxonomy" id="178035"/>
    <lineage>
        <taxon>Eukaryota</taxon>
        <taxon>Metazoa</taxon>
        <taxon>Ecdysozoa</taxon>
        <taxon>Arthropoda</taxon>
        <taxon>Hexapoda</taxon>
        <taxon>Insecta</taxon>
        <taxon>Pterygota</taxon>
        <taxon>Neoptera</taxon>
        <taxon>Endopterygota</taxon>
        <taxon>Hymenoptera</taxon>
        <taxon>Apocrita</taxon>
        <taxon>Aculeata</taxon>
        <taxon>Apoidea</taxon>
        <taxon>Anthophila</taxon>
        <taxon>Halictidae</taxon>
        <taxon>Rophitinae</taxon>
        <taxon>Dufourea</taxon>
    </lineage>
</organism>
<name>A0A154P0U2_DUFNO</name>
<gene>
    <name evidence="1" type="ORF">WN55_06451</name>
</gene>
<dbReference type="EMBL" id="KQ434792">
    <property type="protein sequence ID" value="KZC05481.1"/>
    <property type="molecule type" value="Genomic_DNA"/>
</dbReference>
<keyword evidence="2" id="KW-1185">Reference proteome</keyword>
<proteinExistence type="predicted"/>
<accession>A0A154P0U2</accession>
<evidence type="ECO:0000313" key="1">
    <source>
        <dbReference type="EMBL" id="KZC05481.1"/>
    </source>
</evidence>